<evidence type="ECO:0000313" key="2">
    <source>
        <dbReference type="EMBL" id="MBW0566998.1"/>
    </source>
</evidence>
<evidence type="ECO:0000259" key="1">
    <source>
        <dbReference type="Pfam" id="PF24626"/>
    </source>
</evidence>
<evidence type="ECO:0000313" key="3">
    <source>
        <dbReference type="Proteomes" id="UP000765509"/>
    </source>
</evidence>
<accession>A0A9Q3JR69</accession>
<comment type="caution">
    <text evidence="2">The sequence shown here is derived from an EMBL/GenBank/DDBJ whole genome shotgun (WGS) entry which is preliminary data.</text>
</comment>
<dbReference type="Proteomes" id="UP000765509">
    <property type="component" value="Unassembled WGS sequence"/>
</dbReference>
<name>A0A9Q3JR69_9BASI</name>
<organism evidence="2 3">
    <name type="scientific">Austropuccinia psidii MF-1</name>
    <dbReference type="NCBI Taxonomy" id="1389203"/>
    <lineage>
        <taxon>Eukaryota</taxon>
        <taxon>Fungi</taxon>
        <taxon>Dikarya</taxon>
        <taxon>Basidiomycota</taxon>
        <taxon>Pucciniomycotina</taxon>
        <taxon>Pucciniomycetes</taxon>
        <taxon>Pucciniales</taxon>
        <taxon>Sphaerophragmiaceae</taxon>
        <taxon>Austropuccinia</taxon>
    </lineage>
</organism>
<dbReference type="Pfam" id="PF24626">
    <property type="entry name" value="SH3_Tf2-1"/>
    <property type="match status" value="1"/>
</dbReference>
<gene>
    <name evidence="2" type="ORF">O181_106713</name>
</gene>
<dbReference type="EMBL" id="AVOT02080045">
    <property type="protein sequence ID" value="MBW0566998.1"/>
    <property type="molecule type" value="Genomic_DNA"/>
</dbReference>
<proteinExistence type="predicted"/>
<dbReference type="AlphaFoldDB" id="A0A9Q3JR69"/>
<dbReference type="OrthoDB" id="3158924at2759"/>
<keyword evidence="3" id="KW-1185">Reference proteome</keyword>
<reference evidence="2" key="1">
    <citation type="submission" date="2021-03" db="EMBL/GenBank/DDBJ databases">
        <title>Draft genome sequence of rust myrtle Austropuccinia psidii MF-1, a brazilian biotype.</title>
        <authorList>
            <person name="Quecine M.C."/>
            <person name="Pachon D.M.R."/>
            <person name="Bonatelli M.L."/>
            <person name="Correr F.H."/>
            <person name="Franceschini L.M."/>
            <person name="Leite T.F."/>
            <person name="Margarido G.R.A."/>
            <person name="Almeida C.A."/>
            <person name="Ferrarezi J.A."/>
            <person name="Labate C.A."/>
        </authorList>
    </citation>
    <scope>NUCLEOTIDE SEQUENCE</scope>
    <source>
        <strain evidence="2">MF-1</strain>
    </source>
</reference>
<protein>
    <recommendedName>
        <fullName evidence="1">Tf2-1-like SH3-like domain-containing protein</fullName>
    </recommendedName>
</protein>
<feature type="domain" description="Tf2-1-like SH3-like" evidence="1">
    <location>
        <begin position="36"/>
        <end position="98"/>
    </location>
</feature>
<sequence length="130" mass="14782">MLERARKHAERCMEDSFAYSKDKWDKSHSTTDFKVGDLVLLSTTSFNNIKECQKLKDSFEGPFDIKALQGENAVEVELSEEISNKHPTFTVSLIKSYRSSDAEKLPLRRKLPQNIATIESSGTKKITKVL</sequence>
<dbReference type="InterPro" id="IPR056924">
    <property type="entry name" value="SH3_Tf2-1"/>
</dbReference>